<evidence type="ECO:0000313" key="3">
    <source>
        <dbReference type="Proteomes" id="UP001337723"/>
    </source>
</evidence>
<keyword evidence="3" id="KW-1185">Reference proteome</keyword>
<reference evidence="2 3" key="1">
    <citation type="submission" date="2023-01" db="EMBL/GenBank/DDBJ databases">
        <title>Complete genome sequence of Roseicyclus marinus strain Dej080120_10.</title>
        <authorList>
            <person name="Ueki S."/>
            <person name="Maruyama F."/>
        </authorList>
    </citation>
    <scope>NUCLEOTIDE SEQUENCE [LARGE SCALE GENOMIC DNA]</scope>
    <source>
        <strain evidence="2 3">Dej080120_10</strain>
    </source>
</reference>
<feature type="region of interest" description="Disordered" evidence="1">
    <location>
        <begin position="24"/>
        <end position="43"/>
    </location>
</feature>
<dbReference type="KEGG" id="rmai:MACH21_22720"/>
<evidence type="ECO:0000313" key="2">
    <source>
        <dbReference type="EMBL" id="BDW86095.1"/>
    </source>
</evidence>
<organism evidence="2 3">
    <name type="scientific">Roseicyclus marinus</name>
    <dbReference type="NCBI Taxonomy" id="2161673"/>
    <lineage>
        <taxon>Bacteria</taxon>
        <taxon>Pseudomonadati</taxon>
        <taxon>Pseudomonadota</taxon>
        <taxon>Alphaproteobacteria</taxon>
        <taxon>Rhodobacterales</taxon>
        <taxon>Roseobacteraceae</taxon>
        <taxon>Roseicyclus</taxon>
    </lineage>
</organism>
<sequence length="43" mass="5139">MKTRRWMKAVLVEAQKEQIEMPWSRAKRAERRAEKPAQLEAAE</sequence>
<gene>
    <name evidence="2" type="ORF">MACH21_22720</name>
</gene>
<dbReference type="Proteomes" id="UP001337723">
    <property type="component" value="Chromosome"/>
</dbReference>
<dbReference type="RefSeq" id="WP_338271989.1">
    <property type="nucleotide sequence ID" value="NZ_AP027266.1"/>
</dbReference>
<name>A0AA48HE37_9RHOB</name>
<dbReference type="AlphaFoldDB" id="A0AA48HE37"/>
<evidence type="ECO:0000256" key="1">
    <source>
        <dbReference type="SAM" id="MobiDB-lite"/>
    </source>
</evidence>
<proteinExistence type="predicted"/>
<dbReference type="EMBL" id="AP027266">
    <property type="protein sequence ID" value="BDW86095.1"/>
    <property type="molecule type" value="Genomic_DNA"/>
</dbReference>
<protein>
    <submittedName>
        <fullName evidence="2">Uncharacterized protein</fullName>
    </submittedName>
</protein>
<accession>A0AA48HE37</accession>